<dbReference type="SUPFAM" id="SSF51126">
    <property type="entry name" value="Pectin lyase-like"/>
    <property type="match status" value="1"/>
</dbReference>
<evidence type="ECO:0000313" key="3">
    <source>
        <dbReference type="Proteomes" id="UP000239649"/>
    </source>
</evidence>
<dbReference type="EMBL" id="LHPF02000003">
    <property type="protein sequence ID" value="PSC75060.1"/>
    <property type="molecule type" value="Genomic_DNA"/>
</dbReference>
<dbReference type="Proteomes" id="UP000239649">
    <property type="component" value="Unassembled WGS sequence"/>
</dbReference>
<dbReference type="OrthoDB" id="509184at2759"/>
<accession>A0A2P6VLV4</accession>
<dbReference type="InterPro" id="IPR011050">
    <property type="entry name" value="Pectin_lyase_fold/virulence"/>
</dbReference>
<reference evidence="2 3" key="1">
    <citation type="journal article" date="2018" name="Plant J.">
        <title>Genome sequences of Chlorella sorokiniana UTEX 1602 and Micractinium conductrix SAG 241.80: implications to maltose excretion by a green alga.</title>
        <authorList>
            <person name="Arriola M.B."/>
            <person name="Velmurugan N."/>
            <person name="Zhang Y."/>
            <person name="Plunkett M.H."/>
            <person name="Hondzo H."/>
            <person name="Barney B.M."/>
        </authorList>
    </citation>
    <scope>NUCLEOTIDE SEQUENCE [LARGE SCALE GENOMIC DNA]</scope>
    <source>
        <strain evidence="2 3">SAG 241.80</strain>
    </source>
</reference>
<feature type="signal peptide" evidence="1">
    <location>
        <begin position="1"/>
        <end position="27"/>
    </location>
</feature>
<dbReference type="InterPro" id="IPR012334">
    <property type="entry name" value="Pectin_lyas_fold"/>
</dbReference>
<name>A0A2P6VLV4_9CHLO</name>
<gene>
    <name evidence="2" type="ORF">C2E20_2026</name>
</gene>
<dbReference type="AlphaFoldDB" id="A0A2P6VLV4"/>
<dbReference type="Gene3D" id="2.160.20.10">
    <property type="entry name" value="Single-stranded right-handed beta-helix, Pectin lyase-like"/>
    <property type="match status" value="1"/>
</dbReference>
<protein>
    <submittedName>
        <fullName evidence="2">Band 7</fullName>
    </submittedName>
</protein>
<proteinExistence type="predicted"/>
<keyword evidence="3" id="KW-1185">Reference proteome</keyword>
<keyword evidence="1" id="KW-0732">Signal</keyword>
<evidence type="ECO:0000256" key="1">
    <source>
        <dbReference type="SAM" id="SignalP"/>
    </source>
</evidence>
<evidence type="ECO:0000313" key="2">
    <source>
        <dbReference type="EMBL" id="PSC75060.1"/>
    </source>
</evidence>
<organism evidence="2 3">
    <name type="scientific">Micractinium conductrix</name>
    <dbReference type="NCBI Taxonomy" id="554055"/>
    <lineage>
        <taxon>Eukaryota</taxon>
        <taxon>Viridiplantae</taxon>
        <taxon>Chlorophyta</taxon>
        <taxon>core chlorophytes</taxon>
        <taxon>Trebouxiophyceae</taxon>
        <taxon>Chlorellales</taxon>
        <taxon>Chlorellaceae</taxon>
        <taxon>Chlorella clade</taxon>
        <taxon>Micractinium</taxon>
    </lineage>
</organism>
<sequence length="553" mass="59486">MACTALLGSRLLLALAAAAAVLPPAVAVYSSLWGKEGELWDPAGALPDFSFAGYRQGNEELPRPPATRSVTEFRPPGSNLSDTEMIKAALAWAHAQPLAEGFVVLTLPPGRFELSERIYLNRSRLVLRGAGRVRTRLYVPHSLTDLYGPSHEGAGGYVHFGGIVTVSGTAARGEVAATVVADAAKGSKTVQVDDASALLVGQYYVLNFKDVDGKFNNAMFDDLVEAPAKYADRTRTKVAARVTGIEGQTVTLERHLPYAIVQGVNKVTLVPRDPSMTHDTGVEGLTFEFKWEWYAGHHLERGWNAIEFSDVYDCWARNIGTVNADNGILINDAASVTVEGIKMQVSRTRRNSIPNKYGEDTDSDGHWGVQHANAFDVLVKQFDIRCSMLHDLGTGSSGKFSVIMSGRLQDGNLDLHRALSGPTLHTDIDVGKGSNALYSGGPDSSGPNAAAGTTWWGIRSAQPVDPPKSKRRPGDCAFGPVLNLVGVDIKPAEALRMCATWHYERDIDGPVNLYYAQLARRKRLERWVPLAVTVPPGAAPAAAAQEAPAPAPA</sequence>
<comment type="caution">
    <text evidence="2">The sequence shown here is derived from an EMBL/GenBank/DDBJ whole genome shotgun (WGS) entry which is preliminary data.</text>
</comment>
<feature type="chain" id="PRO_5015148276" evidence="1">
    <location>
        <begin position="28"/>
        <end position="553"/>
    </location>
</feature>